<keyword evidence="6" id="KW-0130">Cell adhesion</keyword>
<evidence type="ECO:0000256" key="7">
    <source>
        <dbReference type="ARBA" id="ARBA00022989"/>
    </source>
</evidence>
<dbReference type="GO" id="GO:0043296">
    <property type="term" value="C:apical junction complex"/>
    <property type="evidence" value="ECO:0007669"/>
    <property type="project" value="TreeGrafter"/>
</dbReference>
<feature type="domain" description="Ig-like" evidence="12">
    <location>
        <begin position="571"/>
        <end position="668"/>
    </location>
</feature>
<dbReference type="GO" id="GO:0007157">
    <property type="term" value="P:heterophilic cell-cell adhesion via plasma membrane cell adhesion molecules"/>
    <property type="evidence" value="ECO:0007669"/>
    <property type="project" value="TreeGrafter"/>
</dbReference>
<evidence type="ECO:0000256" key="11">
    <source>
        <dbReference type="SAM" id="Phobius"/>
    </source>
</evidence>
<evidence type="ECO:0000256" key="2">
    <source>
        <dbReference type="ARBA" id="ARBA00007810"/>
    </source>
</evidence>
<keyword evidence="10" id="KW-0325">Glycoprotein</keyword>
<accession>A0A9Q9V552</accession>
<keyword evidence="9" id="KW-1015">Disulfide bond</keyword>
<dbReference type="GO" id="GO:0005912">
    <property type="term" value="C:adherens junction"/>
    <property type="evidence" value="ECO:0007669"/>
    <property type="project" value="TreeGrafter"/>
</dbReference>
<dbReference type="GO" id="GO:0016020">
    <property type="term" value="C:membrane"/>
    <property type="evidence" value="ECO:0007669"/>
    <property type="project" value="UniProtKB-SubCell"/>
</dbReference>
<evidence type="ECO:0000256" key="5">
    <source>
        <dbReference type="ARBA" id="ARBA00022737"/>
    </source>
</evidence>
<evidence type="ECO:0000256" key="4">
    <source>
        <dbReference type="ARBA" id="ARBA00022729"/>
    </source>
</evidence>
<dbReference type="InterPro" id="IPR013162">
    <property type="entry name" value="CD80_C2-set"/>
</dbReference>
<dbReference type="Proteomes" id="UP001155660">
    <property type="component" value="Chromosome A15"/>
</dbReference>
<dbReference type="InterPro" id="IPR013106">
    <property type="entry name" value="Ig_V-set"/>
</dbReference>
<dbReference type="GO" id="GO:0007156">
    <property type="term" value="P:homophilic cell adhesion via plasma membrane adhesion molecules"/>
    <property type="evidence" value="ECO:0007669"/>
    <property type="project" value="TreeGrafter"/>
</dbReference>
<dbReference type="AlphaFoldDB" id="A0A9Q9V552"/>
<dbReference type="PANTHER" id="PTHR23277:SF107">
    <property type="entry name" value="HEMICENTIN-1"/>
    <property type="match status" value="1"/>
</dbReference>
<keyword evidence="4" id="KW-0732">Signal</keyword>
<feature type="domain" description="Ig-like" evidence="12">
    <location>
        <begin position="273"/>
        <end position="307"/>
    </location>
</feature>
<feature type="transmembrane region" description="Helical" evidence="11">
    <location>
        <begin position="875"/>
        <end position="902"/>
    </location>
</feature>
<evidence type="ECO:0000256" key="10">
    <source>
        <dbReference type="ARBA" id="ARBA00023180"/>
    </source>
</evidence>
<keyword evidence="7 11" id="KW-1133">Transmembrane helix</keyword>
<evidence type="ECO:0000256" key="1">
    <source>
        <dbReference type="ARBA" id="ARBA00004370"/>
    </source>
</evidence>
<dbReference type="RefSeq" id="XP_018939677.2">
    <property type="nucleotide sequence ID" value="XM_019084132.2"/>
</dbReference>
<sequence length="959" mass="107249">MTSSAPQTNRFNHTHTHPGTYVQVFFAPVAFFNDFNMGLPIFFILAMVLNLAHRGDMQDLETRDLVLDQTVTGILGEEVYLRCLYTGQSNILYSSWNRFDSTKKAKKMAGYKSSTIFFNRENFNIPASITNLTVKMNVTSFDQEGEYTCGFDSEEDETKDSMFLSVIARPDVDITVKEEVVNRTIYHAVTCSASGAKPKAVIRWEISGALPRDDIFSVNLINPVHPNGTTSSISVLRFPLIMNNESTVTCVVEHPAFTEPKRANIEVDTFVSPVISMETVLVQEGGEDYQEVICTATGGRPHPNITWILPEFRNMPPLQRNVSKPDSVISSYWFPSDPYEGENIICVFNYTFLPFINSRTITLPIYYLSSLQLKDLDYAINSENQTSLALVEGDTDITIGMNVLGNVPSYKMKCSREGQPLPEDVDVVGSDLFIRGPIQLHLVGQYLCQVSYRRHQVSLQFTIKVNLKVLLPVTFPPNISVNLVEKSDYVHIECLASNAIPAANVSWILPQEINSTIQSEYTHFNGSCSVRSVLTVPSCMTRKSVVECVVDHPDFMEKERRLIALPVCAPPNITLQSGVEWDNGITYAWLVCSVQSQTPATAITWAVECHGIDMSSSEFVMTQPVFQKSHMVVAQSTARIPIHSHAGCTVTCVVEHRGLEKPENKSIVLPSLGPSASRAFLGEERYTQIWHAVCEYSGEGVKPNISWVLLDEDTVTQATTEVKYKGIKVKVNSTHEFQLSQYEGKDLICLIQNKLGRDERRTIRVPKYSISSIEVLNETTLDRRSHGQNEHRLALQENLSNQKILLRAHGNAPSYKTICYREDGSEADTAGMALVFTEPVSELDAGLYICHVSYHHRTSKVYIRVDVTSEETQHMIFITICSTSAAAITLILIIILVVLCKIGRSQSSPKKKDRRERESLAALMQDPRCPDKTVIPGTAGPHYAELVRYSIVFDAKSTV</sequence>
<dbReference type="InterPro" id="IPR051427">
    <property type="entry name" value="Nectin/Nectin-like"/>
</dbReference>
<feature type="domain" description="Ig-like" evidence="12">
    <location>
        <begin position="76"/>
        <end position="165"/>
    </location>
</feature>
<proteinExistence type="inferred from homology"/>
<organism evidence="13">
    <name type="scientific">Cyprinus carpio</name>
    <name type="common">Common carp</name>
    <dbReference type="NCBI Taxonomy" id="7962"/>
    <lineage>
        <taxon>Eukaryota</taxon>
        <taxon>Metazoa</taxon>
        <taxon>Chordata</taxon>
        <taxon>Craniata</taxon>
        <taxon>Vertebrata</taxon>
        <taxon>Euteleostomi</taxon>
        <taxon>Actinopterygii</taxon>
        <taxon>Neopterygii</taxon>
        <taxon>Teleostei</taxon>
        <taxon>Ostariophysi</taxon>
        <taxon>Cypriniformes</taxon>
        <taxon>Cyprinidae</taxon>
        <taxon>Cyprininae</taxon>
        <taxon>Cyprinus</taxon>
    </lineage>
</organism>
<evidence type="ECO:0000256" key="3">
    <source>
        <dbReference type="ARBA" id="ARBA00022692"/>
    </source>
</evidence>
<keyword evidence="8 11" id="KW-0472">Membrane</keyword>
<dbReference type="PANTHER" id="PTHR23277">
    <property type="entry name" value="NECTIN-RELATED"/>
    <property type="match status" value="1"/>
</dbReference>
<evidence type="ECO:0000259" key="12">
    <source>
        <dbReference type="PROSITE" id="PS50835"/>
    </source>
</evidence>
<gene>
    <name evidence="13" type="primary">LOC109067131</name>
</gene>
<dbReference type="KEGG" id="ccar:109067131"/>
<keyword evidence="5" id="KW-0677">Repeat</keyword>
<dbReference type="Pfam" id="PF07686">
    <property type="entry name" value="V-set"/>
    <property type="match status" value="1"/>
</dbReference>
<evidence type="ECO:0000313" key="13">
    <source>
        <dbReference type="RefSeq" id="XP_018939677.2"/>
    </source>
</evidence>
<dbReference type="PROSITE" id="PS50835">
    <property type="entry name" value="IG_LIKE"/>
    <property type="match status" value="5"/>
</dbReference>
<evidence type="ECO:0000256" key="8">
    <source>
        <dbReference type="ARBA" id="ARBA00023136"/>
    </source>
</evidence>
<dbReference type="GeneID" id="109067131"/>
<dbReference type="OrthoDB" id="8915289at2759"/>
<evidence type="ECO:0000256" key="9">
    <source>
        <dbReference type="ARBA" id="ARBA00023157"/>
    </source>
</evidence>
<protein>
    <submittedName>
        <fullName evidence="13">Uncharacterized protein LOC109067131 isoform X1</fullName>
    </submittedName>
</protein>
<dbReference type="InterPro" id="IPR007110">
    <property type="entry name" value="Ig-like_dom"/>
</dbReference>
<reference evidence="13" key="1">
    <citation type="submission" date="2025-08" db="UniProtKB">
        <authorList>
            <consortium name="RefSeq"/>
        </authorList>
    </citation>
    <scope>IDENTIFICATION</scope>
    <source>
        <tissue evidence="13">Muscle</tissue>
    </source>
</reference>
<comment type="subcellular location">
    <subcellularLocation>
        <location evidence="1">Membrane</location>
    </subcellularLocation>
</comment>
<feature type="domain" description="Ig-like" evidence="12">
    <location>
        <begin position="170"/>
        <end position="266"/>
    </location>
</feature>
<keyword evidence="3 11" id="KW-0812">Transmembrane</keyword>
<comment type="similarity">
    <text evidence="2">Belongs to the nectin family.</text>
</comment>
<feature type="domain" description="Ig-like" evidence="12">
    <location>
        <begin position="477"/>
        <end position="564"/>
    </location>
</feature>
<evidence type="ECO:0000256" key="6">
    <source>
        <dbReference type="ARBA" id="ARBA00022889"/>
    </source>
</evidence>
<dbReference type="Pfam" id="PF08205">
    <property type="entry name" value="C2-set_2"/>
    <property type="match status" value="1"/>
</dbReference>
<name>A0A9Q9V552_CYPCA</name>